<dbReference type="OrthoDB" id="56388at2"/>
<name>A0A225E7A1_9BACT</name>
<keyword evidence="2" id="KW-1185">Reference proteome</keyword>
<proteinExistence type="predicted"/>
<dbReference type="EMBL" id="NIDE01000001">
    <property type="protein sequence ID" value="OWK46668.1"/>
    <property type="molecule type" value="Genomic_DNA"/>
</dbReference>
<dbReference type="AlphaFoldDB" id="A0A225E7A1"/>
<evidence type="ECO:0000313" key="2">
    <source>
        <dbReference type="Proteomes" id="UP000214646"/>
    </source>
</evidence>
<protein>
    <submittedName>
        <fullName evidence="1">Uncharacterized protein</fullName>
    </submittedName>
</protein>
<organism evidence="1 2">
    <name type="scientific">Fimbriiglobus ruber</name>
    <dbReference type="NCBI Taxonomy" id="1908690"/>
    <lineage>
        <taxon>Bacteria</taxon>
        <taxon>Pseudomonadati</taxon>
        <taxon>Planctomycetota</taxon>
        <taxon>Planctomycetia</taxon>
        <taxon>Gemmatales</taxon>
        <taxon>Gemmataceae</taxon>
        <taxon>Fimbriiglobus</taxon>
    </lineage>
</organism>
<reference evidence="2" key="1">
    <citation type="submission" date="2017-06" db="EMBL/GenBank/DDBJ databases">
        <title>Genome analysis of Fimbriiglobus ruber SP5, the first member of the order Planctomycetales with confirmed chitinolytic capability.</title>
        <authorList>
            <person name="Ravin N.V."/>
            <person name="Rakitin A.L."/>
            <person name="Ivanova A.A."/>
            <person name="Beletsky A.V."/>
            <person name="Kulichevskaya I.S."/>
            <person name="Mardanov A.V."/>
            <person name="Dedysh S.N."/>
        </authorList>
    </citation>
    <scope>NUCLEOTIDE SEQUENCE [LARGE SCALE GENOMIC DNA]</scope>
    <source>
        <strain evidence="2">SP5</strain>
    </source>
</reference>
<gene>
    <name evidence="1" type="ORF">FRUB_00367</name>
</gene>
<comment type="caution">
    <text evidence="1">The sequence shown here is derived from an EMBL/GenBank/DDBJ whole genome shotgun (WGS) entry which is preliminary data.</text>
</comment>
<accession>A0A225E7A1</accession>
<sequence>MDDLDPDIQRLLTEAADLPDGPVKVELITEATRVADVRGDVQAGFQVRKELMETALRCGQPDVLTVAFSWCLAQSDRDPVAIPVESILWEYRWVVNDLTVFPQVPLRQVIDAIADMSGRYRAAGSLLRAIYLMTMNVALRLRNPAMAAEAYAKWKQARRDVWSDSARTEQSFVASFLVFTRQYQAAVDHCPQVLAGRPDDLHFFGTESSELLMPLLALGRVADAVRVQRSGYRYVARKLRYLDSVGYHVEFLARMNNFATAVKAFEDHATFAVETQMPLDRLEFFRAALILVERMRRAGTTTLKLRLPATFPAQAGDNKYDLGELAARLRSDVADLGAKFDARNENTYYADATRELETIIETPVPLP</sequence>
<dbReference type="RefSeq" id="WP_088251867.1">
    <property type="nucleotide sequence ID" value="NZ_NIDE01000001.1"/>
</dbReference>
<evidence type="ECO:0000313" key="1">
    <source>
        <dbReference type="EMBL" id="OWK46668.1"/>
    </source>
</evidence>
<dbReference type="Proteomes" id="UP000214646">
    <property type="component" value="Unassembled WGS sequence"/>
</dbReference>